<feature type="domain" description="DUF8050" evidence="2">
    <location>
        <begin position="15"/>
        <end position="148"/>
    </location>
</feature>
<reference evidence="4" key="1">
    <citation type="submission" date="2016-10" db="EMBL/GenBank/DDBJ databases">
        <authorList>
            <person name="Varghese N."/>
            <person name="Submissions S."/>
        </authorList>
    </citation>
    <scope>NUCLEOTIDE SEQUENCE [LARGE SCALE GENOMIC DNA]</scope>
    <source>
        <strain evidence="4">CGMCC 1.10119</strain>
    </source>
</reference>
<dbReference type="Pfam" id="PF26224">
    <property type="entry name" value="DUF8050"/>
    <property type="match status" value="1"/>
</dbReference>
<feature type="transmembrane region" description="Helical" evidence="1">
    <location>
        <begin position="76"/>
        <end position="99"/>
    </location>
</feature>
<keyword evidence="1" id="KW-0812">Transmembrane</keyword>
<dbReference type="STRING" id="660521.SAMN04487949_1033"/>
<keyword evidence="1" id="KW-0472">Membrane</keyword>
<sequence length="155" mass="16758">MAVPSHVTGDEAVGTGRYRRLLLIVALAAVPWSVQVFSTGDVTFLFAWGLFNTNPPNVTTIWDFLLRFTVGLPDYILAWPLGVACYLVAVASAAVGAVTGREDVRLTAIALALAGVTQLQLARGFSLQPNRVAWPLGTVVLWAVGGYLLYRYYAE</sequence>
<dbReference type="AlphaFoldDB" id="A0A1G9QUJ9"/>
<protein>
    <submittedName>
        <fullName evidence="3">TIGR04206 family protein</fullName>
    </submittedName>
</protein>
<keyword evidence="1" id="KW-1133">Transmembrane helix</keyword>
<feature type="transmembrane region" description="Helical" evidence="1">
    <location>
        <begin position="21"/>
        <end position="48"/>
    </location>
</feature>
<organism evidence="3 4">
    <name type="scientific">Halogranum gelatinilyticum</name>
    <dbReference type="NCBI Taxonomy" id="660521"/>
    <lineage>
        <taxon>Archaea</taxon>
        <taxon>Methanobacteriati</taxon>
        <taxon>Methanobacteriota</taxon>
        <taxon>Stenosarchaea group</taxon>
        <taxon>Halobacteria</taxon>
        <taxon>Halobacteriales</taxon>
        <taxon>Haloferacaceae</taxon>
    </lineage>
</organism>
<evidence type="ECO:0000256" key="1">
    <source>
        <dbReference type="SAM" id="Phobius"/>
    </source>
</evidence>
<feature type="transmembrane region" description="Helical" evidence="1">
    <location>
        <begin position="132"/>
        <end position="150"/>
    </location>
</feature>
<evidence type="ECO:0000259" key="2">
    <source>
        <dbReference type="Pfam" id="PF26224"/>
    </source>
</evidence>
<dbReference type="OrthoDB" id="214467at2157"/>
<keyword evidence="4" id="KW-1185">Reference proteome</keyword>
<gene>
    <name evidence="3" type="ORF">SAMN04487949_1033</name>
</gene>
<accession>A0A1G9QUJ9</accession>
<dbReference type="RefSeq" id="WP_089694716.1">
    <property type="nucleotide sequence ID" value="NZ_FNHL01000001.1"/>
</dbReference>
<dbReference type="EMBL" id="FNHL01000001">
    <property type="protein sequence ID" value="SDM14686.1"/>
    <property type="molecule type" value="Genomic_DNA"/>
</dbReference>
<name>A0A1G9QUJ9_9EURY</name>
<evidence type="ECO:0000313" key="4">
    <source>
        <dbReference type="Proteomes" id="UP000199451"/>
    </source>
</evidence>
<dbReference type="InterPro" id="IPR058363">
    <property type="entry name" value="DUF8050"/>
</dbReference>
<feature type="transmembrane region" description="Helical" evidence="1">
    <location>
        <begin position="106"/>
        <end position="126"/>
    </location>
</feature>
<dbReference type="NCBIfam" id="TIGR04206">
    <property type="entry name" value="near_ArtA"/>
    <property type="match status" value="1"/>
</dbReference>
<dbReference type="InterPro" id="IPR026436">
    <property type="entry name" value="CHP04206"/>
</dbReference>
<evidence type="ECO:0000313" key="3">
    <source>
        <dbReference type="EMBL" id="SDM14686.1"/>
    </source>
</evidence>
<dbReference type="Proteomes" id="UP000199451">
    <property type="component" value="Unassembled WGS sequence"/>
</dbReference>
<proteinExistence type="predicted"/>